<feature type="compositionally biased region" description="Low complexity" evidence="3">
    <location>
        <begin position="97"/>
        <end position="116"/>
    </location>
</feature>
<proteinExistence type="inferred from homology"/>
<reference evidence="5" key="1">
    <citation type="submission" date="2021-08" db="EMBL/GenBank/DDBJ databases">
        <title>WGS assembly of Ceratopteris richardii.</title>
        <authorList>
            <person name="Marchant D.B."/>
            <person name="Chen G."/>
            <person name="Jenkins J."/>
            <person name="Shu S."/>
            <person name="Leebens-Mack J."/>
            <person name="Grimwood J."/>
            <person name="Schmutz J."/>
            <person name="Soltis P."/>
            <person name="Soltis D."/>
            <person name="Chen Z.-H."/>
        </authorList>
    </citation>
    <scope>NUCLEOTIDE SEQUENCE</scope>
    <source>
        <strain evidence="5">Whitten #5841</strain>
        <tissue evidence="5">Leaf</tissue>
    </source>
</reference>
<evidence type="ECO:0000256" key="4">
    <source>
        <dbReference type="SAM" id="Phobius"/>
    </source>
</evidence>
<dbReference type="GO" id="GO:0008422">
    <property type="term" value="F:beta-glucosidase activity"/>
    <property type="evidence" value="ECO:0007669"/>
    <property type="project" value="TreeGrafter"/>
</dbReference>
<dbReference type="SUPFAM" id="SSF51445">
    <property type="entry name" value="(Trans)glycosidases"/>
    <property type="match status" value="1"/>
</dbReference>
<sequence>MIACSPRPSKDFLATRDTQTHACSGEGHSRVESQPSAALLCLPEKLRSVQLLYIARATMARHSVRLLVLLHSAAFIISILQVATLLPSEAVRPHHASSSGSSLLRRRGSLSSDSLSPNGNGFTRADFPEDFLFGAITSSMKHEGAPYADNKTDNIWDFYARNDGASIDGSQPSECGNNYELYTEDHRLVKALGMDSYRLSLAWSRIYPNGSGEVNQAAIDHYNKVIDDVLSLGLIPMVTLWTQDHPQVLEDLYGGALNDQFITDFVQYADTCFEAFGDRVKYWVTFDEPNDWAGLAYSTIQNPPGRCTPNVIGQMAMNYGACSDGDSGTEPYIVGHNLLLAHAGAVDVYRSKYQATQNGSIGYALWFRWIEPLTNTSADIAAAKRANDFLMGWFLDPIFYGKYPDSMQELVGSRLPSFTAEQIAQLNGSLDFIGLNIQTALYGFETDFYVTQNKTCYYLDWRTDVTGYRDGIAIGEGTNNDFAVPWCIRSAVDYIKEYYNNFPMFITQTGIAYTFNSSEDTLNDEARVKYFETYYTELLAAIRDGANVKGVYAWSLLDGFEYNLGLGIRAGIFYVDDEYNRYPRKSALWFKEMLSSNTTVVDTLQLN</sequence>
<accession>A0A8T2UZ83</accession>
<name>A0A8T2UZ83_CERRI</name>
<dbReference type="Pfam" id="PF00232">
    <property type="entry name" value="Glyco_hydro_1"/>
    <property type="match status" value="1"/>
</dbReference>
<keyword evidence="4" id="KW-0812">Transmembrane</keyword>
<dbReference type="EMBL" id="CM035409">
    <property type="protein sequence ID" value="KAH7440522.1"/>
    <property type="molecule type" value="Genomic_DNA"/>
</dbReference>
<comment type="caution">
    <text evidence="5">The sequence shown here is derived from an EMBL/GenBank/DDBJ whole genome shotgun (WGS) entry which is preliminary data.</text>
</comment>
<feature type="region of interest" description="Disordered" evidence="3">
    <location>
        <begin position="94"/>
        <end position="117"/>
    </location>
</feature>
<keyword evidence="4" id="KW-0472">Membrane</keyword>
<dbReference type="PANTHER" id="PTHR10353:SF236">
    <property type="entry name" value="BETA-GLUCOSIDASE 18"/>
    <property type="match status" value="1"/>
</dbReference>
<feature type="transmembrane region" description="Helical" evidence="4">
    <location>
        <begin position="66"/>
        <end position="86"/>
    </location>
</feature>
<dbReference type="GO" id="GO:0005975">
    <property type="term" value="P:carbohydrate metabolic process"/>
    <property type="evidence" value="ECO:0007669"/>
    <property type="project" value="InterPro"/>
</dbReference>
<keyword evidence="4" id="KW-1133">Transmembrane helix</keyword>
<dbReference type="PRINTS" id="PR00131">
    <property type="entry name" value="GLHYDRLASE1"/>
</dbReference>
<evidence type="ECO:0000256" key="3">
    <source>
        <dbReference type="SAM" id="MobiDB-lite"/>
    </source>
</evidence>
<dbReference type="OrthoDB" id="1876461at2759"/>
<dbReference type="InterPro" id="IPR017853">
    <property type="entry name" value="GH"/>
</dbReference>
<evidence type="ECO:0000256" key="1">
    <source>
        <dbReference type="ARBA" id="ARBA00010838"/>
    </source>
</evidence>
<dbReference type="PANTHER" id="PTHR10353">
    <property type="entry name" value="GLYCOSYL HYDROLASE"/>
    <property type="match status" value="1"/>
</dbReference>
<dbReference type="InterPro" id="IPR001360">
    <property type="entry name" value="Glyco_hydro_1"/>
</dbReference>
<dbReference type="FunFam" id="3.20.20.80:FF:000041">
    <property type="entry name" value="Beta-glucosidase 7"/>
    <property type="match status" value="1"/>
</dbReference>
<dbReference type="Proteomes" id="UP000825935">
    <property type="component" value="Chromosome 4"/>
</dbReference>
<dbReference type="Gene3D" id="3.20.20.80">
    <property type="entry name" value="Glycosidases"/>
    <property type="match status" value="1"/>
</dbReference>
<dbReference type="OMA" id="ARVEYFQ"/>
<evidence type="ECO:0008006" key="7">
    <source>
        <dbReference type="Google" id="ProtNLM"/>
    </source>
</evidence>
<dbReference type="AlphaFoldDB" id="A0A8T2UZ83"/>
<keyword evidence="6" id="KW-1185">Reference proteome</keyword>
<evidence type="ECO:0000256" key="2">
    <source>
        <dbReference type="RuleBase" id="RU003690"/>
    </source>
</evidence>
<organism evidence="5 6">
    <name type="scientific">Ceratopteris richardii</name>
    <name type="common">Triangle waterfern</name>
    <dbReference type="NCBI Taxonomy" id="49495"/>
    <lineage>
        <taxon>Eukaryota</taxon>
        <taxon>Viridiplantae</taxon>
        <taxon>Streptophyta</taxon>
        <taxon>Embryophyta</taxon>
        <taxon>Tracheophyta</taxon>
        <taxon>Polypodiopsida</taxon>
        <taxon>Polypodiidae</taxon>
        <taxon>Polypodiales</taxon>
        <taxon>Pteridineae</taxon>
        <taxon>Pteridaceae</taxon>
        <taxon>Parkerioideae</taxon>
        <taxon>Ceratopteris</taxon>
    </lineage>
</organism>
<protein>
    <recommendedName>
        <fullName evidence="7">Beta-glucosidase</fullName>
    </recommendedName>
</protein>
<evidence type="ECO:0000313" key="5">
    <source>
        <dbReference type="EMBL" id="KAH7440522.1"/>
    </source>
</evidence>
<comment type="similarity">
    <text evidence="1 2">Belongs to the glycosyl hydrolase 1 family.</text>
</comment>
<gene>
    <name evidence="5" type="ORF">KP509_04G111500</name>
</gene>
<evidence type="ECO:0000313" key="6">
    <source>
        <dbReference type="Proteomes" id="UP000825935"/>
    </source>
</evidence>